<keyword evidence="3" id="KW-1185">Reference proteome</keyword>
<feature type="domain" description="Tc1-like transposase DDE" evidence="1">
    <location>
        <begin position="29"/>
        <end position="166"/>
    </location>
</feature>
<gene>
    <name evidence="2" type="ORF">RM540_16305</name>
</gene>
<dbReference type="InterPro" id="IPR036397">
    <property type="entry name" value="RNaseH_sf"/>
</dbReference>
<accession>A0ABU3BVJ4</accession>
<dbReference type="Proteomes" id="UP001267426">
    <property type="component" value="Unassembled WGS sequence"/>
</dbReference>
<evidence type="ECO:0000313" key="3">
    <source>
        <dbReference type="Proteomes" id="UP001267426"/>
    </source>
</evidence>
<dbReference type="Gene3D" id="3.30.420.10">
    <property type="entry name" value="Ribonuclease H-like superfamily/Ribonuclease H"/>
    <property type="match status" value="1"/>
</dbReference>
<reference evidence="2 3" key="1">
    <citation type="submission" date="2023-09" db="EMBL/GenBank/DDBJ databases">
        <authorList>
            <person name="Rey-Velasco X."/>
        </authorList>
    </citation>
    <scope>NUCLEOTIDE SEQUENCE [LARGE SCALE GENOMIC DNA]</scope>
    <source>
        <strain evidence="2 3">F394</strain>
    </source>
</reference>
<protein>
    <submittedName>
        <fullName evidence="2">Transposase</fullName>
    </submittedName>
</protein>
<proteinExistence type="predicted"/>
<organism evidence="2 3">
    <name type="scientific">Rubrivirga litoralis</name>
    <dbReference type="NCBI Taxonomy" id="3075598"/>
    <lineage>
        <taxon>Bacteria</taxon>
        <taxon>Pseudomonadati</taxon>
        <taxon>Rhodothermota</taxon>
        <taxon>Rhodothermia</taxon>
        <taxon>Rhodothermales</taxon>
        <taxon>Rubricoccaceae</taxon>
        <taxon>Rubrivirga</taxon>
    </lineage>
</organism>
<comment type="caution">
    <text evidence="2">The sequence shown here is derived from an EMBL/GenBank/DDBJ whole genome shotgun (WGS) entry which is preliminary data.</text>
</comment>
<evidence type="ECO:0000313" key="2">
    <source>
        <dbReference type="EMBL" id="MDT0633314.1"/>
    </source>
</evidence>
<dbReference type="EMBL" id="JAVRHT010000092">
    <property type="protein sequence ID" value="MDT0633314.1"/>
    <property type="molecule type" value="Genomic_DNA"/>
</dbReference>
<name>A0ABU3BVJ4_9BACT</name>
<dbReference type="InterPro" id="IPR038717">
    <property type="entry name" value="Tc1-like_DDE_dom"/>
</dbReference>
<dbReference type="RefSeq" id="WP_311666088.1">
    <property type="nucleotide sequence ID" value="NZ_JAVRHT010000092.1"/>
</dbReference>
<dbReference type="PANTHER" id="PTHR46564">
    <property type="entry name" value="TRANSPOSASE"/>
    <property type="match status" value="1"/>
</dbReference>
<sequence>MIASQRFRPDVVAKREAFLAEVAAIPAERLVFVDESGIQIGARSAYGFAPIGTRCVEVAPFRVGKRVNLIGWMAATCGSVRAHEGSVKAPHFEAFVAESLVPCLEEGDVVIWDNARIHSPAAIALVEAVGARVLPQPPYSPDLNAIEPMWSKVKAIVKQKLADARDALLDALDEAVSAVTPSDASGWIAHCGYAFLPD</sequence>
<dbReference type="PANTHER" id="PTHR46564:SF1">
    <property type="entry name" value="TRANSPOSASE"/>
    <property type="match status" value="1"/>
</dbReference>
<evidence type="ECO:0000259" key="1">
    <source>
        <dbReference type="Pfam" id="PF13358"/>
    </source>
</evidence>
<dbReference type="Pfam" id="PF13358">
    <property type="entry name" value="DDE_3"/>
    <property type="match status" value="1"/>
</dbReference>